<evidence type="ECO:0000313" key="2">
    <source>
        <dbReference type="Proteomes" id="UP001065682"/>
    </source>
</evidence>
<protein>
    <submittedName>
        <fullName evidence="1">Uncharacterized protein</fullName>
    </submittedName>
</protein>
<dbReference type="EMBL" id="VHLL01000002">
    <property type="protein sequence ID" value="MCT8336851.1"/>
    <property type="molecule type" value="Genomic_DNA"/>
</dbReference>
<keyword evidence="2" id="KW-1185">Reference proteome</keyword>
<gene>
    <name evidence="1" type="ORF">FKB36_04925</name>
</gene>
<proteinExistence type="predicted"/>
<organism evidence="1 2">
    <name type="scientific">Methanoculleus formosensis</name>
    <dbReference type="NCBI Taxonomy" id="2590886"/>
    <lineage>
        <taxon>Archaea</taxon>
        <taxon>Methanobacteriati</taxon>
        <taxon>Methanobacteriota</taxon>
        <taxon>Stenosarchaea group</taxon>
        <taxon>Methanomicrobia</taxon>
        <taxon>Methanomicrobiales</taxon>
        <taxon>Methanomicrobiaceae</taxon>
        <taxon>Methanoculleus</taxon>
    </lineage>
</organism>
<reference evidence="1" key="1">
    <citation type="submission" date="2019-06" db="EMBL/GenBank/DDBJ databases">
        <title>Methanoculleus strain from Tamsui River, Taipei, Taiwan.</title>
        <authorList>
            <person name="You Y.-T."/>
            <person name="Chen S.-C."/>
            <person name="Lai S.-J."/>
            <person name="Lee Y.-C."/>
            <person name="Lai M.-C."/>
        </authorList>
    </citation>
    <scope>NUCLEOTIDE SEQUENCE</scope>
    <source>
        <strain evidence="1">Afa-1</strain>
    </source>
</reference>
<evidence type="ECO:0000313" key="1">
    <source>
        <dbReference type="EMBL" id="MCT8336851.1"/>
    </source>
</evidence>
<dbReference type="AlphaFoldDB" id="A0A9E5DF60"/>
<sequence>MTHHGGYGAHDMLLGKMYDLLDEDEMRQLMVRMLESRIKMKEQRVEMMQYKIETYKMARDMLQKGMKK</sequence>
<dbReference type="RefSeq" id="WP_261596917.1">
    <property type="nucleotide sequence ID" value="NZ_VHLL01000002.1"/>
</dbReference>
<comment type="caution">
    <text evidence="1">The sequence shown here is derived from an EMBL/GenBank/DDBJ whole genome shotgun (WGS) entry which is preliminary data.</text>
</comment>
<accession>A0A9E5DF60</accession>
<dbReference type="Proteomes" id="UP001065682">
    <property type="component" value="Unassembled WGS sequence"/>
</dbReference>
<name>A0A9E5DF60_9EURY</name>